<evidence type="ECO:0000256" key="1">
    <source>
        <dbReference type="SAM" id="Phobius"/>
    </source>
</evidence>
<protein>
    <recommendedName>
        <fullName evidence="2">Vacuolar sorting protein 39/Transforming growth factor beta receptor-associated zinc finger domain-containing protein</fullName>
    </recommendedName>
</protein>
<dbReference type="InterPro" id="IPR019453">
    <property type="entry name" value="VPS39/TGFA1_Znf"/>
</dbReference>
<feature type="transmembrane region" description="Helical" evidence="1">
    <location>
        <begin position="139"/>
        <end position="164"/>
    </location>
</feature>
<sequence length="196" mass="22336">MGIQPLETSSHVWGPPPNGMVNYDIDAAISVEAVSRFDYFEIHQFSNNTVGGGYSISRAVDVDARLARLDERSRHVQINDECLCDSCHARLGTKLFAMYPDDTICFRRQGESTSVKGRDFKRDIMFKPGWLGRSEFSEFVLIGVFGSQLYEFLFGLVLVLSIHVEHRHLIGKQKQLVQILESKYSLTQTMMYLAYN</sequence>
<dbReference type="Pfam" id="PF10367">
    <property type="entry name" value="zf-Vps39_C"/>
    <property type="match status" value="1"/>
</dbReference>
<dbReference type="GO" id="GO:0034058">
    <property type="term" value="P:endosomal vesicle fusion"/>
    <property type="evidence" value="ECO:0007669"/>
    <property type="project" value="TreeGrafter"/>
</dbReference>
<organism evidence="3 4">
    <name type="scientific">Escallonia rubra</name>
    <dbReference type="NCBI Taxonomy" id="112253"/>
    <lineage>
        <taxon>Eukaryota</taxon>
        <taxon>Viridiplantae</taxon>
        <taxon>Streptophyta</taxon>
        <taxon>Embryophyta</taxon>
        <taxon>Tracheophyta</taxon>
        <taxon>Spermatophyta</taxon>
        <taxon>Magnoliopsida</taxon>
        <taxon>eudicotyledons</taxon>
        <taxon>Gunneridae</taxon>
        <taxon>Pentapetalae</taxon>
        <taxon>asterids</taxon>
        <taxon>campanulids</taxon>
        <taxon>Escalloniales</taxon>
        <taxon>Escalloniaceae</taxon>
        <taxon>Escallonia</taxon>
    </lineage>
</organism>
<proteinExistence type="predicted"/>
<dbReference type="Proteomes" id="UP001187471">
    <property type="component" value="Unassembled WGS sequence"/>
</dbReference>
<keyword evidence="1" id="KW-0472">Membrane</keyword>
<dbReference type="GO" id="GO:0006914">
    <property type="term" value="P:autophagy"/>
    <property type="evidence" value="ECO:0007669"/>
    <property type="project" value="TreeGrafter"/>
</dbReference>
<evidence type="ECO:0000313" key="4">
    <source>
        <dbReference type="Proteomes" id="UP001187471"/>
    </source>
</evidence>
<dbReference type="GO" id="GO:0005737">
    <property type="term" value="C:cytoplasm"/>
    <property type="evidence" value="ECO:0007669"/>
    <property type="project" value="TreeGrafter"/>
</dbReference>
<reference evidence="3" key="1">
    <citation type="submission" date="2022-12" db="EMBL/GenBank/DDBJ databases">
        <title>Draft genome assemblies for two species of Escallonia (Escalloniales).</title>
        <authorList>
            <person name="Chanderbali A."/>
            <person name="Dervinis C."/>
            <person name="Anghel I."/>
            <person name="Soltis D."/>
            <person name="Soltis P."/>
            <person name="Zapata F."/>
        </authorList>
    </citation>
    <scope>NUCLEOTIDE SEQUENCE</scope>
    <source>
        <strain evidence="3">UCBG92.1500</strain>
        <tissue evidence="3">Leaf</tissue>
    </source>
</reference>
<accession>A0AA88QJS3</accession>
<dbReference type="GO" id="GO:0016020">
    <property type="term" value="C:membrane"/>
    <property type="evidence" value="ECO:0007669"/>
    <property type="project" value="TreeGrafter"/>
</dbReference>
<dbReference type="PANTHER" id="PTHR12894">
    <property type="entry name" value="CNH DOMAIN CONTAINING"/>
    <property type="match status" value="1"/>
</dbReference>
<keyword evidence="1" id="KW-0812">Transmembrane</keyword>
<gene>
    <name evidence="3" type="ORF">RJ640_021513</name>
</gene>
<evidence type="ECO:0000313" key="3">
    <source>
        <dbReference type="EMBL" id="KAK2966369.1"/>
    </source>
</evidence>
<keyword evidence="4" id="KW-1185">Reference proteome</keyword>
<keyword evidence="1" id="KW-1133">Transmembrane helix</keyword>
<name>A0AA88QJS3_9ASTE</name>
<dbReference type="PANTHER" id="PTHR12894:SF43">
    <property type="entry name" value="VACUOLAR SORTING PROTEIN 3"/>
    <property type="match status" value="1"/>
</dbReference>
<dbReference type="EMBL" id="JAVXUO010003132">
    <property type="protein sequence ID" value="KAK2966369.1"/>
    <property type="molecule type" value="Genomic_DNA"/>
</dbReference>
<feature type="domain" description="Vacuolar sorting protein 39/Transforming growth factor beta receptor-associated zinc finger" evidence="2">
    <location>
        <begin position="73"/>
        <end position="104"/>
    </location>
</feature>
<evidence type="ECO:0000259" key="2">
    <source>
        <dbReference type="Pfam" id="PF10367"/>
    </source>
</evidence>
<dbReference type="InterPro" id="IPR032914">
    <property type="entry name" value="Vam6/VPS39/TRAP1"/>
</dbReference>
<dbReference type="AlphaFoldDB" id="A0AA88QJS3"/>
<comment type="caution">
    <text evidence="3">The sequence shown here is derived from an EMBL/GenBank/DDBJ whole genome shotgun (WGS) entry which is preliminary data.</text>
</comment>